<dbReference type="PROSITE" id="PS50304">
    <property type="entry name" value="TUDOR"/>
    <property type="match status" value="1"/>
</dbReference>
<organism evidence="3 4">
    <name type="scientific">Portunus trituberculatus</name>
    <name type="common">Swimming crab</name>
    <name type="synonym">Neptunus trituberculatus</name>
    <dbReference type="NCBI Taxonomy" id="210409"/>
    <lineage>
        <taxon>Eukaryota</taxon>
        <taxon>Metazoa</taxon>
        <taxon>Ecdysozoa</taxon>
        <taxon>Arthropoda</taxon>
        <taxon>Crustacea</taxon>
        <taxon>Multicrustacea</taxon>
        <taxon>Malacostraca</taxon>
        <taxon>Eumalacostraca</taxon>
        <taxon>Eucarida</taxon>
        <taxon>Decapoda</taxon>
        <taxon>Pleocyemata</taxon>
        <taxon>Brachyura</taxon>
        <taxon>Eubrachyura</taxon>
        <taxon>Portunoidea</taxon>
        <taxon>Portunidae</taxon>
        <taxon>Portuninae</taxon>
        <taxon>Portunus</taxon>
    </lineage>
</organism>
<protein>
    <recommendedName>
        <fullName evidence="2">Tudor domain-containing protein</fullName>
    </recommendedName>
</protein>
<accession>A0A5B7KH75</accession>
<keyword evidence="4" id="KW-1185">Reference proteome</keyword>
<evidence type="ECO:0000256" key="1">
    <source>
        <dbReference type="SAM" id="MobiDB-lite"/>
    </source>
</evidence>
<comment type="caution">
    <text evidence="3">The sequence shown here is derived from an EMBL/GenBank/DDBJ whole genome shotgun (WGS) entry which is preliminary data.</text>
</comment>
<feature type="compositionally biased region" description="Polar residues" evidence="1">
    <location>
        <begin position="1"/>
        <end position="16"/>
    </location>
</feature>
<name>A0A5B7KH75_PORTR</name>
<proteinExistence type="predicted"/>
<dbReference type="Proteomes" id="UP000324222">
    <property type="component" value="Unassembled WGS sequence"/>
</dbReference>
<dbReference type="Gene3D" id="2.30.30.140">
    <property type="match status" value="1"/>
</dbReference>
<gene>
    <name evidence="3" type="ORF">E2C01_100150</name>
</gene>
<evidence type="ECO:0000259" key="2">
    <source>
        <dbReference type="PROSITE" id="PS50304"/>
    </source>
</evidence>
<evidence type="ECO:0000313" key="3">
    <source>
        <dbReference type="EMBL" id="MPD04459.1"/>
    </source>
</evidence>
<dbReference type="InterPro" id="IPR002999">
    <property type="entry name" value="Tudor"/>
</dbReference>
<feature type="region of interest" description="Disordered" evidence="1">
    <location>
        <begin position="1"/>
        <end position="26"/>
    </location>
</feature>
<dbReference type="AlphaFoldDB" id="A0A5B7KH75"/>
<evidence type="ECO:0000313" key="4">
    <source>
        <dbReference type="Proteomes" id="UP000324222"/>
    </source>
</evidence>
<sequence>MTSSTYCSQRATQTGPFLQDTESETSLSDVMIPTSIASKVPKGWMVPPPPVDLAFIATPCNVDDEGHFFLQPKSMKATINLVMESQTLLFAGSIPGDQDLCWQPGDPVVARYHLDKKWYRATVDKASTWKKFDKC</sequence>
<dbReference type="SUPFAM" id="SSF63748">
    <property type="entry name" value="Tudor/PWWP/MBT"/>
    <property type="match status" value="1"/>
</dbReference>
<feature type="domain" description="Tudor" evidence="2">
    <location>
        <begin position="101"/>
        <end position="135"/>
    </location>
</feature>
<dbReference type="EMBL" id="VSRR010141142">
    <property type="protein sequence ID" value="MPD04459.1"/>
    <property type="molecule type" value="Genomic_DNA"/>
</dbReference>
<reference evidence="3 4" key="1">
    <citation type="submission" date="2019-05" db="EMBL/GenBank/DDBJ databases">
        <title>Another draft genome of Portunus trituberculatus and its Hox gene families provides insights of decapod evolution.</title>
        <authorList>
            <person name="Jeong J.-H."/>
            <person name="Song I."/>
            <person name="Kim S."/>
            <person name="Choi T."/>
            <person name="Kim D."/>
            <person name="Ryu S."/>
            <person name="Kim W."/>
        </authorList>
    </citation>
    <scope>NUCLEOTIDE SEQUENCE [LARGE SCALE GENOMIC DNA]</scope>
    <source>
        <tissue evidence="3">Muscle</tissue>
    </source>
</reference>
<dbReference type="Pfam" id="PF00567">
    <property type="entry name" value="TUDOR"/>
    <property type="match status" value="1"/>
</dbReference>
<dbReference type="OrthoDB" id="6341445at2759"/>